<proteinExistence type="predicted"/>
<gene>
    <name evidence="1" type="ORF">R3P38DRAFT_1551869</name>
</gene>
<sequence length="208" mass="22429">MPAAAPDEGARRPSVRPSVDVVCSIDECAVLSLRAAVPDLSPYAAVISHGSFELPYRERVCSRLERFHASSVEAGVAGRTMGYSQRSARVVVACQAGGALRLVSSFLRSRRDLCASVDRRISMEAVLCHMCATPRLSKPYAGVPALGSRCAGRMARQRRRGALSLLAFIPRARLVLRRGCRKSNRERLLSNWSFVKGARGGPGAMCAG</sequence>
<dbReference type="EMBL" id="JAWWNJ010000063">
    <property type="protein sequence ID" value="KAK7012772.1"/>
    <property type="molecule type" value="Genomic_DNA"/>
</dbReference>
<accession>A0AAW0AIC6</accession>
<reference evidence="1 2" key="1">
    <citation type="journal article" date="2024" name="J Genomics">
        <title>Draft genome sequencing and assembly of Favolaschia claudopus CIRM-BRFM 2984 isolated from oak limbs.</title>
        <authorList>
            <person name="Navarro D."/>
            <person name="Drula E."/>
            <person name="Chaduli D."/>
            <person name="Cazenave R."/>
            <person name="Ahrendt S."/>
            <person name="Wang J."/>
            <person name="Lipzen A."/>
            <person name="Daum C."/>
            <person name="Barry K."/>
            <person name="Grigoriev I.V."/>
            <person name="Favel A."/>
            <person name="Rosso M.N."/>
            <person name="Martin F."/>
        </authorList>
    </citation>
    <scope>NUCLEOTIDE SEQUENCE [LARGE SCALE GENOMIC DNA]</scope>
    <source>
        <strain evidence="1 2">CIRM-BRFM 2984</strain>
    </source>
</reference>
<protein>
    <submittedName>
        <fullName evidence="1">Uncharacterized protein</fullName>
    </submittedName>
</protein>
<dbReference type="AlphaFoldDB" id="A0AAW0AIC6"/>
<evidence type="ECO:0000313" key="1">
    <source>
        <dbReference type="EMBL" id="KAK7012772.1"/>
    </source>
</evidence>
<name>A0AAW0AIC6_9AGAR</name>
<evidence type="ECO:0000313" key="2">
    <source>
        <dbReference type="Proteomes" id="UP001362999"/>
    </source>
</evidence>
<keyword evidence="2" id="KW-1185">Reference proteome</keyword>
<dbReference type="Proteomes" id="UP001362999">
    <property type="component" value="Unassembled WGS sequence"/>
</dbReference>
<comment type="caution">
    <text evidence="1">The sequence shown here is derived from an EMBL/GenBank/DDBJ whole genome shotgun (WGS) entry which is preliminary data.</text>
</comment>
<organism evidence="1 2">
    <name type="scientific">Favolaschia claudopus</name>
    <dbReference type="NCBI Taxonomy" id="2862362"/>
    <lineage>
        <taxon>Eukaryota</taxon>
        <taxon>Fungi</taxon>
        <taxon>Dikarya</taxon>
        <taxon>Basidiomycota</taxon>
        <taxon>Agaricomycotina</taxon>
        <taxon>Agaricomycetes</taxon>
        <taxon>Agaricomycetidae</taxon>
        <taxon>Agaricales</taxon>
        <taxon>Marasmiineae</taxon>
        <taxon>Mycenaceae</taxon>
        <taxon>Favolaschia</taxon>
    </lineage>
</organism>